<evidence type="ECO:0008006" key="4">
    <source>
        <dbReference type="Google" id="ProtNLM"/>
    </source>
</evidence>
<proteinExistence type="predicted"/>
<dbReference type="Gene3D" id="1.10.510.10">
    <property type="entry name" value="Transferase(Phosphotransferase) domain 1"/>
    <property type="match status" value="1"/>
</dbReference>
<keyword evidence="3" id="KW-1185">Reference proteome</keyword>
<dbReference type="AlphaFoldDB" id="A0A7C8M060"/>
<accession>A0A7C8M060</accession>
<dbReference type="Proteomes" id="UP000481861">
    <property type="component" value="Unassembled WGS sequence"/>
</dbReference>
<evidence type="ECO:0000313" key="2">
    <source>
        <dbReference type="EMBL" id="KAF2864736.1"/>
    </source>
</evidence>
<sequence length="1133" mass="129094">MQSSDEDRLFDWVSECGKIITEIQGSLQLQPNSAQVRPLRRKYGELGERYRQWSNNYGASLQRSRETSVGELVEDLPLIHDTLCHSLDDLHETLSIVLKIVLGERKNTVVRPVMPVTHGISNVKPDDTDSDSSLTDLSFESSSLQTSPNLETDELFRSASKSIDSLFKSSSLLRVEQKTTTKPNANDEPELSVTYSARTSPEGTHESTVARSMGYIRSTSEIPSRDYRMSLSHPEKIRETRTRTEHRIHNQADPSRATSYLDLFARRLKEEWTHTAHVACYRQCQPLEDCTCKKQFINIVEVIKWMKRHDFEDMIPGSVQSPNAAQLLDEIDRKVIVRRPFPLDWRRIVDESVLVFSTLLDIGYGELIVPFQRAGICDASLAQSNLNRILELELHGIHQSEKVETILQDFEVRKWAYLPCWPTWQMDQNLESGAFIVPFCRRLLLTKQSSSPRVYRALIQDFLVTDERLKTALSKSLCKDTEFGLCYEMTIKEYTDDTEQLYHLERRAFSGTSADKNIAIVQYFGCYTQGRGGRSRTFNLLLERGQRNLNEYFESRVIAPPVQTEEIIRFWEALFNIAEAGHNVHKVNSTLKNEPGFDGFHTNIQTDSVLDVYGVFKLGGFGNKSAPDGGTFSAPEIGPIWNSKTSIASQESDVWSFGAVLSIAATWVVLGSQGITQYRVLRQSAASNQSLFRDNYERFHDGVKPLQEVRDWHQYLRSLVRKSDTITPQLLDWVDEDMLQDVPTRRMKFRQLCERLRNSIASELDRTDSRSDSRVPSDSVRRALLVADESFTESFTEPKPSLDVSLDAIKEVGLRPRTLGKFPSRIAKELKKNRNYYPERSIGLLKEELLANGSISAMTSPIAAESRPKLAPDVLSSPLHVYDLPWDICKVRQSLELRLSNTRKSVIRQMISKKSEVHDSVLAKQLSGRDIVLVVDNGSTMNLHWPMVVFVAQTLAIKIAGQVQDGLDVHFTRNGKSLNMNKLKDTRRTGKNFERACPRTATGGEEEDLMEEELVRVAEDYLTDPQQLRPKTVIVLTDGVWVAHANSSVTALVLRFPPQLMLQIIRFGDRSKEKDNLDHLSNISNSVDCCTWKDEVHKMITGSSERISPEVESHTNYDSFQLYQLFEDYNRGK</sequence>
<dbReference type="InterPro" id="IPR011009">
    <property type="entry name" value="Kinase-like_dom_sf"/>
</dbReference>
<dbReference type="EMBL" id="JAADJZ010000040">
    <property type="protein sequence ID" value="KAF2864736.1"/>
    <property type="molecule type" value="Genomic_DNA"/>
</dbReference>
<organism evidence="2 3">
    <name type="scientific">Massariosphaeria phaeospora</name>
    <dbReference type="NCBI Taxonomy" id="100035"/>
    <lineage>
        <taxon>Eukaryota</taxon>
        <taxon>Fungi</taxon>
        <taxon>Dikarya</taxon>
        <taxon>Ascomycota</taxon>
        <taxon>Pezizomycotina</taxon>
        <taxon>Dothideomycetes</taxon>
        <taxon>Pleosporomycetidae</taxon>
        <taxon>Pleosporales</taxon>
        <taxon>Pleosporales incertae sedis</taxon>
        <taxon>Massariosphaeria</taxon>
    </lineage>
</organism>
<feature type="compositionally biased region" description="Low complexity" evidence="1">
    <location>
        <begin position="131"/>
        <end position="144"/>
    </location>
</feature>
<name>A0A7C8M060_9PLEO</name>
<gene>
    <name evidence="2" type="ORF">BDV95DRAFT_624335</name>
</gene>
<comment type="caution">
    <text evidence="2">The sequence shown here is derived from an EMBL/GenBank/DDBJ whole genome shotgun (WGS) entry which is preliminary data.</text>
</comment>
<reference evidence="2 3" key="1">
    <citation type="submission" date="2020-01" db="EMBL/GenBank/DDBJ databases">
        <authorList>
            <consortium name="DOE Joint Genome Institute"/>
            <person name="Haridas S."/>
            <person name="Albert R."/>
            <person name="Binder M."/>
            <person name="Bloem J."/>
            <person name="Labutti K."/>
            <person name="Salamov A."/>
            <person name="Andreopoulos B."/>
            <person name="Baker S.E."/>
            <person name="Barry K."/>
            <person name="Bills G."/>
            <person name="Bluhm B.H."/>
            <person name="Cannon C."/>
            <person name="Castanera R."/>
            <person name="Culley D.E."/>
            <person name="Daum C."/>
            <person name="Ezra D."/>
            <person name="Gonzalez J.B."/>
            <person name="Henrissat B."/>
            <person name="Kuo A."/>
            <person name="Liang C."/>
            <person name="Lipzen A."/>
            <person name="Lutzoni F."/>
            <person name="Magnuson J."/>
            <person name="Mondo S."/>
            <person name="Nolan M."/>
            <person name="Ohm R."/>
            <person name="Pangilinan J."/>
            <person name="Park H.-J.H."/>
            <person name="Ramirez L."/>
            <person name="Alfaro M."/>
            <person name="Sun H."/>
            <person name="Tritt A."/>
            <person name="Yoshinaga Y."/>
            <person name="Zwiers L.-H.L."/>
            <person name="Turgeon B.G."/>
            <person name="Goodwin S.B."/>
            <person name="Spatafora J.W."/>
            <person name="Crous P.W."/>
            <person name="Grigoriev I.V."/>
        </authorList>
    </citation>
    <scope>NUCLEOTIDE SEQUENCE [LARGE SCALE GENOMIC DNA]</scope>
    <source>
        <strain evidence="2 3">CBS 611.86</strain>
    </source>
</reference>
<evidence type="ECO:0000313" key="3">
    <source>
        <dbReference type="Proteomes" id="UP000481861"/>
    </source>
</evidence>
<feature type="region of interest" description="Disordered" evidence="1">
    <location>
        <begin position="120"/>
        <end position="150"/>
    </location>
</feature>
<evidence type="ECO:0000256" key="1">
    <source>
        <dbReference type="SAM" id="MobiDB-lite"/>
    </source>
</evidence>
<dbReference type="OrthoDB" id="9992527at2759"/>
<dbReference type="SUPFAM" id="SSF56112">
    <property type="entry name" value="Protein kinase-like (PK-like)"/>
    <property type="match status" value="1"/>
</dbReference>
<protein>
    <recommendedName>
        <fullName evidence="4">Protein kinase domain-containing protein</fullName>
    </recommendedName>
</protein>